<proteinExistence type="predicted"/>
<dbReference type="Proteomes" id="UP001179952">
    <property type="component" value="Unassembled WGS sequence"/>
</dbReference>
<evidence type="ECO:0000313" key="1">
    <source>
        <dbReference type="EMBL" id="KAK1258059.1"/>
    </source>
</evidence>
<evidence type="ECO:0008006" key="3">
    <source>
        <dbReference type="Google" id="ProtNLM"/>
    </source>
</evidence>
<comment type="caution">
    <text evidence="1">The sequence shown here is derived from an EMBL/GenBank/DDBJ whole genome shotgun (WGS) entry which is preliminary data.</text>
</comment>
<reference evidence="1" key="2">
    <citation type="submission" date="2023-06" db="EMBL/GenBank/DDBJ databases">
        <authorList>
            <person name="Ma L."/>
            <person name="Liu K.-W."/>
            <person name="Li Z."/>
            <person name="Hsiao Y.-Y."/>
            <person name="Qi Y."/>
            <person name="Fu T."/>
            <person name="Tang G."/>
            <person name="Zhang D."/>
            <person name="Sun W.-H."/>
            <person name="Liu D.-K."/>
            <person name="Li Y."/>
            <person name="Chen G.-Z."/>
            <person name="Liu X.-D."/>
            <person name="Liao X.-Y."/>
            <person name="Jiang Y.-T."/>
            <person name="Yu X."/>
            <person name="Hao Y."/>
            <person name="Huang J."/>
            <person name="Zhao X.-W."/>
            <person name="Ke S."/>
            <person name="Chen Y.-Y."/>
            <person name="Wu W.-L."/>
            <person name="Hsu J.-L."/>
            <person name="Lin Y.-F."/>
            <person name="Huang M.-D."/>
            <person name="Li C.-Y."/>
            <person name="Huang L."/>
            <person name="Wang Z.-W."/>
            <person name="Zhao X."/>
            <person name="Zhong W.-Y."/>
            <person name="Peng D.-H."/>
            <person name="Ahmad S."/>
            <person name="Lan S."/>
            <person name="Zhang J.-S."/>
            <person name="Tsai W.-C."/>
            <person name="Van De Peer Y."/>
            <person name="Liu Z.-J."/>
        </authorList>
    </citation>
    <scope>NUCLEOTIDE SEQUENCE</scope>
    <source>
        <strain evidence="1">SCP</strain>
        <tissue evidence="1">Leaves</tissue>
    </source>
</reference>
<protein>
    <recommendedName>
        <fullName evidence="3">Retrotransposon gag domain-containing protein</fullName>
    </recommendedName>
</protein>
<dbReference type="PANTHER" id="PTHR33223:SF10">
    <property type="entry name" value="AMINOTRANSFERASE-LIKE PLANT MOBILE DOMAIN-CONTAINING PROTEIN"/>
    <property type="match status" value="1"/>
</dbReference>
<gene>
    <name evidence="1" type="ORF">QJS04_geneDACA020740</name>
</gene>
<accession>A0AAV8ZZN2</accession>
<dbReference type="AlphaFoldDB" id="A0AAV8ZZN2"/>
<keyword evidence="2" id="KW-1185">Reference proteome</keyword>
<dbReference type="PANTHER" id="PTHR33223">
    <property type="entry name" value="CCHC-TYPE DOMAIN-CONTAINING PROTEIN"/>
    <property type="match status" value="1"/>
</dbReference>
<name>A0AAV8ZZN2_ACOGR</name>
<sequence length="82" mass="9743">MTDPSDHILAFRHSMALYELYDGLMCHLFPSSLERPALAWFHLLPPVTIQTFEELDTMFAEHFIYSRRRKKDLGDLMKIQMQ</sequence>
<dbReference type="EMBL" id="JAUJYN010000026">
    <property type="protein sequence ID" value="KAK1258059.1"/>
    <property type="molecule type" value="Genomic_DNA"/>
</dbReference>
<organism evidence="1 2">
    <name type="scientific">Acorus gramineus</name>
    <name type="common">Dwarf sweet flag</name>
    <dbReference type="NCBI Taxonomy" id="55184"/>
    <lineage>
        <taxon>Eukaryota</taxon>
        <taxon>Viridiplantae</taxon>
        <taxon>Streptophyta</taxon>
        <taxon>Embryophyta</taxon>
        <taxon>Tracheophyta</taxon>
        <taxon>Spermatophyta</taxon>
        <taxon>Magnoliopsida</taxon>
        <taxon>Liliopsida</taxon>
        <taxon>Acoraceae</taxon>
        <taxon>Acorus</taxon>
    </lineage>
</organism>
<evidence type="ECO:0000313" key="2">
    <source>
        <dbReference type="Proteomes" id="UP001179952"/>
    </source>
</evidence>
<reference evidence="1" key="1">
    <citation type="journal article" date="2023" name="Nat. Commun.">
        <title>Diploid and tetraploid genomes of Acorus and the evolution of monocots.</title>
        <authorList>
            <person name="Ma L."/>
            <person name="Liu K.W."/>
            <person name="Li Z."/>
            <person name="Hsiao Y.Y."/>
            <person name="Qi Y."/>
            <person name="Fu T."/>
            <person name="Tang G.D."/>
            <person name="Zhang D."/>
            <person name="Sun W.H."/>
            <person name="Liu D.K."/>
            <person name="Li Y."/>
            <person name="Chen G.Z."/>
            <person name="Liu X.D."/>
            <person name="Liao X.Y."/>
            <person name="Jiang Y.T."/>
            <person name="Yu X."/>
            <person name="Hao Y."/>
            <person name="Huang J."/>
            <person name="Zhao X.W."/>
            <person name="Ke S."/>
            <person name="Chen Y.Y."/>
            <person name="Wu W.L."/>
            <person name="Hsu J.L."/>
            <person name="Lin Y.F."/>
            <person name="Huang M.D."/>
            <person name="Li C.Y."/>
            <person name="Huang L."/>
            <person name="Wang Z.W."/>
            <person name="Zhao X."/>
            <person name="Zhong W.Y."/>
            <person name="Peng D.H."/>
            <person name="Ahmad S."/>
            <person name="Lan S."/>
            <person name="Zhang J.S."/>
            <person name="Tsai W.C."/>
            <person name="Van de Peer Y."/>
            <person name="Liu Z.J."/>
        </authorList>
    </citation>
    <scope>NUCLEOTIDE SEQUENCE</scope>
    <source>
        <strain evidence="1">SCP</strain>
    </source>
</reference>